<dbReference type="InterPro" id="IPR016195">
    <property type="entry name" value="Pol/histidinol_Pase-like"/>
</dbReference>
<sequence>MKPYIIDLHTHSRFSRGCSKALTLAHIAHWCRKKGIDIVPTSDFTHPIWFAELQTQLEEAEPCLYRLRAETWLDYVTQHPELKNSPIPATRFINTTELSCIYKKHDKALGEDKARRVHVLITAPSLAIVTKINAKLTKGGYNITSDGRPILGLDAKELLKIILDIDPRCLLIPAHIWTPWFAIFGSKSGFNSLEEVFDELTPHIHAIETGLSSDPKMNWALKQLNNITILSNSDAHSVENLAREANVFAMEAPSYKEIARIITTNDRTRFLHTIEFYPEEGKYHNDGHAACKINLTPEQSAKHRGLCPKCGQKLTIGVLNRVRELADQQPHAQNRVPAKYVVPLQQIIAEVTGTGPKSKTVQQEYERLVKHAPEFTLLLQTPITEIAAVTSYPEIATGIERMRSGQMHIIPGYDGQYGVVKIFEEATKKKEKQGMLF</sequence>
<proteinExistence type="predicted"/>
<accession>A0A1G2B8U9</accession>
<protein>
    <recommendedName>
        <fullName evidence="3">DNA helicase UvrD</fullName>
    </recommendedName>
</protein>
<dbReference type="PANTHER" id="PTHR40084:SF1">
    <property type="entry name" value="PHOSPHOTRANSFERASE"/>
    <property type="match status" value="1"/>
</dbReference>
<dbReference type="STRING" id="1798542.A3F54_01580"/>
<evidence type="ECO:0000313" key="2">
    <source>
        <dbReference type="Proteomes" id="UP000176952"/>
    </source>
</evidence>
<evidence type="ECO:0000313" key="1">
    <source>
        <dbReference type="EMBL" id="OGY85116.1"/>
    </source>
</evidence>
<gene>
    <name evidence="1" type="ORF">A3F54_01580</name>
</gene>
<name>A0A1G2B8U9_9BACT</name>
<reference evidence="1 2" key="1">
    <citation type="journal article" date="2016" name="Nat. Commun.">
        <title>Thousands of microbial genomes shed light on interconnected biogeochemical processes in an aquifer system.</title>
        <authorList>
            <person name="Anantharaman K."/>
            <person name="Brown C.T."/>
            <person name="Hug L.A."/>
            <person name="Sharon I."/>
            <person name="Castelle C.J."/>
            <person name="Probst A.J."/>
            <person name="Thomas B.C."/>
            <person name="Singh A."/>
            <person name="Wilkins M.J."/>
            <person name="Karaoz U."/>
            <person name="Brodie E.L."/>
            <person name="Williams K.H."/>
            <person name="Hubbard S.S."/>
            <person name="Banfield J.F."/>
        </authorList>
    </citation>
    <scope>NUCLEOTIDE SEQUENCE [LARGE SCALE GENOMIC DNA]</scope>
</reference>
<comment type="caution">
    <text evidence="1">The sequence shown here is derived from an EMBL/GenBank/DDBJ whole genome shotgun (WGS) entry which is preliminary data.</text>
</comment>
<evidence type="ECO:0008006" key="3">
    <source>
        <dbReference type="Google" id="ProtNLM"/>
    </source>
</evidence>
<dbReference type="CDD" id="cd19067">
    <property type="entry name" value="PfuEndoQ-like"/>
    <property type="match status" value="1"/>
</dbReference>
<dbReference type="Gene3D" id="3.20.20.140">
    <property type="entry name" value="Metal-dependent hydrolases"/>
    <property type="match status" value="1"/>
</dbReference>
<dbReference type="SUPFAM" id="SSF89550">
    <property type="entry name" value="PHP domain-like"/>
    <property type="match status" value="1"/>
</dbReference>
<dbReference type="Proteomes" id="UP000176952">
    <property type="component" value="Unassembled WGS sequence"/>
</dbReference>
<dbReference type="EMBL" id="MHKD01000005">
    <property type="protein sequence ID" value="OGY85116.1"/>
    <property type="molecule type" value="Genomic_DNA"/>
</dbReference>
<dbReference type="AlphaFoldDB" id="A0A1G2B8U9"/>
<dbReference type="PANTHER" id="PTHR40084">
    <property type="entry name" value="PHOSPHOHYDROLASE, PHP FAMILY"/>
    <property type="match status" value="1"/>
</dbReference>
<organism evidence="1 2">
    <name type="scientific">Candidatus Kerfeldbacteria bacterium RIFCSPHIGHO2_12_FULL_48_17</name>
    <dbReference type="NCBI Taxonomy" id="1798542"/>
    <lineage>
        <taxon>Bacteria</taxon>
        <taxon>Candidatus Kerfeldiibacteriota</taxon>
    </lineage>
</organism>